<keyword evidence="1" id="KW-0812">Transmembrane</keyword>
<accession>A0A0E9LRF2</accession>
<evidence type="ECO:0000313" key="3">
    <source>
        <dbReference type="Proteomes" id="UP000032900"/>
    </source>
</evidence>
<keyword evidence="1" id="KW-0472">Membrane</keyword>
<evidence type="ECO:0000313" key="2">
    <source>
        <dbReference type="EMBL" id="GAO28167.1"/>
    </source>
</evidence>
<dbReference type="OrthoDB" id="1123282at2"/>
<dbReference type="RefSeq" id="WP_062122039.1">
    <property type="nucleotide sequence ID" value="NZ_BAZW01000001.1"/>
</dbReference>
<dbReference type="AlphaFoldDB" id="A0A0E9LRF2"/>
<dbReference type="STRING" id="1236989.JCM15548_231"/>
<feature type="transmembrane region" description="Helical" evidence="1">
    <location>
        <begin position="12"/>
        <end position="35"/>
    </location>
</feature>
<evidence type="ECO:0000256" key="1">
    <source>
        <dbReference type="SAM" id="Phobius"/>
    </source>
</evidence>
<name>A0A0E9LRF2_9BACT</name>
<feature type="transmembrane region" description="Helical" evidence="1">
    <location>
        <begin position="47"/>
        <end position="66"/>
    </location>
</feature>
<dbReference type="Proteomes" id="UP000032900">
    <property type="component" value="Unassembled WGS sequence"/>
</dbReference>
<proteinExistence type="predicted"/>
<gene>
    <name evidence="2" type="ORF">JCM15548_231</name>
</gene>
<dbReference type="EMBL" id="BAZW01000001">
    <property type="protein sequence ID" value="GAO28167.1"/>
    <property type="molecule type" value="Genomic_DNA"/>
</dbReference>
<reference evidence="2 3" key="1">
    <citation type="journal article" date="2015" name="Microbes Environ.">
        <title>Distribution and evolution of nitrogen fixation genes in the phylum bacteroidetes.</title>
        <authorList>
            <person name="Inoue J."/>
            <person name="Oshima K."/>
            <person name="Suda W."/>
            <person name="Sakamoto M."/>
            <person name="Iino T."/>
            <person name="Noda S."/>
            <person name="Hongoh Y."/>
            <person name="Hattori M."/>
            <person name="Ohkuma M."/>
        </authorList>
    </citation>
    <scope>NUCLEOTIDE SEQUENCE [LARGE SCALE GENOMIC DNA]</scope>
    <source>
        <strain evidence="2">JCM 15548</strain>
    </source>
</reference>
<feature type="transmembrane region" description="Helical" evidence="1">
    <location>
        <begin position="91"/>
        <end position="111"/>
    </location>
</feature>
<protein>
    <submittedName>
        <fullName evidence="2">Uncharacterized protein</fullName>
    </submittedName>
</protein>
<sequence>MKDKSVQALQLIYWAIFAAMVLFTIVAVALAPRFAGVAALAPHQIETLKSVIILLALAGIPSGFVFHNRKVRRIPADMDWKGKMKLYRNSFIFKVALLESLALLSLIGFLLSVNMSFLYITLLLLVAYLLNVPTKEKIALELDPLGSMDEFKEEE</sequence>
<keyword evidence="1" id="KW-1133">Transmembrane helix</keyword>
<feature type="transmembrane region" description="Helical" evidence="1">
    <location>
        <begin position="117"/>
        <end position="134"/>
    </location>
</feature>
<comment type="caution">
    <text evidence="2">The sequence shown here is derived from an EMBL/GenBank/DDBJ whole genome shotgun (WGS) entry which is preliminary data.</text>
</comment>
<keyword evidence="3" id="KW-1185">Reference proteome</keyword>
<organism evidence="2 3">
    <name type="scientific">Geofilum rubicundum JCM 15548</name>
    <dbReference type="NCBI Taxonomy" id="1236989"/>
    <lineage>
        <taxon>Bacteria</taxon>
        <taxon>Pseudomonadati</taxon>
        <taxon>Bacteroidota</taxon>
        <taxon>Bacteroidia</taxon>
        <taxon>Marinilabiliales</taxon>
        <taxon>Marinilabiliaceae</taxon>
        <taxon>Geofilum</taxon>
    </lineage>
</organism>